<sequence length="457" mass="53065">MLAYNLVPAKFKNYTLLIASIFFYSWGAPKFVFVILASTIIDFYIVSRLHRSEVKLHRKLLLSLSISINLGLLIYFKYANFFVENVNQLLLSSGIESISWTSVILPIGISFYTFQTLTYSIDVYRKVHAPLQKVTDYLVYIMSFPQMIAGPIVRFHDIADQITSRKDLIDDKLIGFYRFCIGLAKKVLIANVMAEQADLIFNSNLTNLSFANAWLGILAYTFQIYFDFSGYSDMAIGLGRMMGFRFPENFDSPYVSKSISEFWRRWHITLGNFMRDYLYIPLGGNRVSSKYRHFLNLWIVFVLSGLWHGASWNFVIWGAYHGVFLILDRLFLLNFLNKVGKFASILFTFFVVMIGWVIFRLETLEEIQRYLKSLFSFDFSSTFNLTPGFSFVVIFAIFFSFLAGFKKGKQLVQAFFFTNRYALWQHLLLIIISSALLLLSYSSISTSGFNPFIYFRF</sequence>
<dbReference type="PATRIC" id="fig|926562.3.peg.2696"/>
<accession>G8QZJ0</accession>
<dbReference type="PANTHER" id="PTHR13285">
    <property type="entry name" value="ACYLTRANSFERASE"/>
    <property type="match status" value="1"/>
</dbReference>
<dbReference type="InterPro" id="IPR028362">
    <property type="entry name" value="AlgI"/>
</dbReference>
<dbReference type="Proteomes" id="UP000005631">
    <property type="component" value="Chromosome"/>
</dbReference>
<dbReference type="InterPro" id="IPR004299">
    <property type="entry name" value="MBOAT_fam"/>
</dbReference>
<feature type="transmembrane region" description="Helical" evidence="8">
    <location>
        <begin position="98"/>
        <end position="117"/>
    </location>
</feature>
<evidence type="ECO:0000313" key="10">
    <source>
        <dbReference type="Proteomes" id="UP000005631"/>
    </source>
</evidence>
<comment type="similarity">
    <text evidence="2 7">Belongs to the membrane-bound acyltransferase family.</text>
</comment>
<dbReference type="PANTHER" id="PTHR13285:SF18">
    <property type="entry name" value="PROTEIN-CYSTEINE N-PALMITOYLTRANSFERASE RASP"/>
    <property type="match status" value="1"/>
</dbReference>
<dbReference type="PIRSF" id="PIRSF016636">
    <property type="entry name" value="AlgI_DltB"/>
    <property type="match status" value="1"/>
</dbReference>
<dbReference type="GO" id="GO:0042121">
    <property type="term" value="P:alginic acid biosynthetic process"/>
    <property type="evidence" value="ECO:0007669"/>
    <property type="project" value="InterPro"/>
</dbReference>
<dbReference type="GO" id="GO:0016746">
    <property type="term" value="F:acyltransferase activity"/>
    <property type="evidence" value="ECO:0007669"/>
    <property type="project" value="UniProtKB-KW"/>
</dbReference>
<dbReference type="AlphaFoldDB" id="G8QZJ0"/>
<evidence type="ECO:0000256" key="8">
    <source>
        <dbReference type="SAM" id="Phobius"/>
    </source>
</evidence>
<dbReference type="EMBL" id="CP003156">
    <property type="protein sequence ID" value="AEV33643.1"/>
    <property type="molecule type" value="Genomic_DNA"/>
</dbReference>
<dbReference type="eggNOG" id="COG1696">
    <property type="taxonomic scope" value="Bacteria"/>
</dbReference>
<evidence type="ECO:0000256" key="4">
    <source>
        <dbReference type="ARBA" id="ARBA00022692"/>
    </source>
</evidence>
<proteinExistence type="inferred from homology"/>
<dbReference type="STRING" id="926562.Oweho_2679"/>
<feature type="transmembrane region" description="Helical" evidence="8">
    <location>
        <begin position="381"/>
        <end position="405"/>
    </location>
</feature>
<evidence type="ECO:0000313" key="9">
    <source>
        <dbReference type="EMBL" id="AEV33643.1"/>
    </source>
</evidence>
<feature type="transmembrane region" description="Helical" evidence="8">
    <location>
        <begin position="342"/>
        <end position="361"/>
    </location>
</feature>
<keyword evidence="5 8" id="KW-1133">Transmembrane helix</keyword>
<keyword evidence="6 7" id="KW-0472">Membrane</keyword>
<evidence type="ECO:0000256" key="6">
    <source>
        <dbReference type="ARBA" id="ARBA00023136"/>
    </source>
</evidence>
<dbReference type="Pfam" id="PF03062">
    <property type="entry name" value="MBOAT"/>
    <property type="match status" value="1"/>
</dbReference>
<evidence type="ECO:0000256" key="5">
    <source>
        <dbReference type="ARBA" id="ARBA00022989"/>
    </source>
</evidence>
<keyword evidence="7" id="KW-0012">Acyltransferase</keyword>
<dbReference type="PIRSF" id="PIRSF500217">
    <property type="entry name" value="AlgI"/>
    <property type="match status" value="1"/>
</dbReference>
<organism evidence="9 10">
    <name type="scientific">Owenweeksia hongkongensis (strain DSM 17368 / CIP 108786 / JCM 12287 / NRRL B-23963 / UST20020801)</name>
    <dbReference type="NCBI Taxonomy" id="926562"/>
    <lineage>
        <taxon>Bacteria</taxon>
        <taxon>Pseudomonadati</taxon>
        <taxon>Bacteroidota</taxon>
        <taxon>Flavobacteriia</taxon>
        <taxon>Flavobacteriales</taxon>
        <taxon>Owenweeksiaceae</taxon>
        <taxon>Owenweeksia</taxon>
    </lineage>
</organism>
<feature type="transmembrane region" description="Helical" evidence="8">
    <location>
        <begin position="14"/>
        <end position="47"/>
    </location>
</feature>
<feature type="transmembrane region" description="Helical" evidence="8">
    <location>
        <begin position="294"/>
        <end position="310"/>
    </location>
</feature>
<dbReference type="GO" id="GO:0005886">
    <property type="term" value="C:plasma membrane"/>
    <property type="evidence" value="ECO:0007669"/>
    <property type="project" value="UniProtKB-SubCell"/>
</dbReference>
<gene>
    <name evidence="9" type="ordered locus">Oweho_2679</name>
</gene>
<evidence type="ECO:0000256" key="1">
    <source>
        <dbReference type="ARBA" id="ARBA00004651"/>
    </source>
</evidence>
<dbReference type="InterPro" id="IPR051085">
    <property type="entry name" value="MB_O-acyltransferase"/>
</dbReference>
<dbReference type="KEGG" id="oho:Oweho_2679"/>
<dbReference type="InterPro" id="IPR024194">
    <property type="entry name" value="Ac/AlaTfrase_AlgI/DltB"/>
</dbReference>
<evidence type="ECO:0000256" key="7">
    <source>
        <dbReference type="PIRNR" id="PIRNR016636"/>
    </source>
</evidence>
<keyword evidence="7" id="KW-0808">Transferase</keyword>
<evidence type="ECO:0000256" key="2">
    <source>
        <dbReference type="ARBA" id="ARBA00010323"/>
    </source>
</evidence>
<feature type="transmembrane region" description="Helical" evidence="8">
    <location>
        <begin position="59"/>
        <end position="78"/>
    </location>
</feature>
<keyword evidence="4 8" id="KW-0812">Transmembrane</keyword>
<evidence type="ECO:0000256" key="3">
    <source>
        <dbReference type="ARBA" id="ARBA00022475"/>
    </source>
</evidence>
<reference evidence="9 10" key="1">
    <citation type="journal article" date="2012" name="Stand. Genomic Sci.">
        <title>Genome sequence of the orange-pigmented seawater bacterium Owenweeksia hongkongensis type strain (UST20020801(T)).</title>
        <authorList>
            <person name="Riedel T."/>
            <person name="Held B."/>
            <person name="Nolan M."/>
            <person name="Lucas S."/>
            <person name="Lapidus A."/>
            <person name="Tice H."/>
            <person name="Del Rio T.G."/>
            <person name="Cheng J.F."/>
            <person name="Han C."/>
            <person name="Tapia R."/>
            <person name="Goodwin L.A."/>
            <person name="Pitluck S."/>
            <person name="Liolios K."/>
            <person name="Mavromatis K."/>
            <person name="Pagani I."/>
            <person name="Ivanova N."/>
            <person name="Mikhailova N."/>
            <person name="Pati A."/>
            <person name="Chen A."/>
            <person name="Palaniappan K."/>
            <person name="Rohde M."/>
            <person name="Tindall B.J."/>
            <person name="Detter J.C."/>
            <person name="Goker M."/>
            <person name="Woyke T."/>
            <person name="Bristow J."/>
            <person name="Eisen J.A."/>
            <person name="Markowitz V."/>
            <person name="Hugenholtz P."/>
            <person name="Klenk H.P."/>
            <person name="Kyrpides N.C."/>
        </authorList>
    </citation>
    <scope>NUCLEOTIDE SEQUENCE</scope>
    <source>
        <strain evidence="10">DSM 17368 / JCM 12287 / NRRL B-23963</strain>
    </source>
</reference>
<comment type="subcellular location">
    <subcellularLocation>
        <location evidence="1">Cell membrane</location>
        <topology evidence="1">Multi-pass membrane protein</topology>
    </subcellularLocation>
</comment>
<name>G8QZJ0_OWEHD</name>
<keyword evidence="3 7" id="KW-1003">Cell membrane</keyword>
<protein>
    <submittedName>
        <fullName evidence="9">Putative membrane protein involved in D-alanine export</fullName>
    </submittedName>
</protein>
<dbReference type="HOGENOM" id="CLU_025255_1_3_10"/>
<keyword evidence="10" id="KW-1185">Reference proteome</keyword>
<feature type="transmembrane region" description="Helical" evidence="8">
    <location>
        <begin position="426"/>
        <end position="444"/>
    </location>
</feature>